<dbReference type="NCBIfam" id="TIGR03462">
    <property type="entry name" value="CarR_dom_SF"/>
    <property type="match status" value="1"/>
</dbReference>
<dbReference type="InterPro" id="IPR017825">
    <property type="entry name" value="Lycopene_cyclase_dom"/>
</dbReference>
<keyword evidence="7" id="KW-0413">Isomerase</keyword>
<dbReference type="GO" id="GO:0016872">
    <property type="term" value="F:intramolecular lyase activity"/>
    <property type="evidence" value="ECO:0007669"/>
    <property type="project" value="InterPro"/>
</dbReference>
<dbReference type="OrthoDB" id="5195186at2"/>
<gene>
    <name evidence="10" type="ORF">SAMN05660313_03271</name>
</gene>
<keyword evidence="4" id="KW-0125">Carotenoid biosynthesis</keyword>
<dbReference type="Proteomes" id="UP000183257">
    <property type="component" value="Unassembled WGS sequence"/>
</dbReference>
<feature type="domain" description="Lycopene cyclase" evidence="9">
    <location>
        <begin position="4"/>
        <end position="93"/>
    </location>
</feature>
<evidence type="ECO:0000256" key="1">
    <source>
        <dbReference type="ARBA" id="ARBA00004141"/>
    </source>
</evidence>
<accession>A0A1K1R4J2</accession>
<dbReference type="RefSeq" id="WP_072304883.1">
    <property type="nucleotide sequence ID" value="NZ_FPIY01000007.1"/>
</dbReference>
<dbReference type="GO" id="GO:0016020">
    <property type="term" value="C:membrane"/>
    <property type="evidence" value="ECO:0007669"/>
    <property type="project" value="UniProtKB-SubCell"/>
</dbReference>
<keyword evidence="3 8" id="KW-0812">Transmembrane</keyword>
<evidence type="ECO:0000313" key="10">
    <source>
        <dbReference type="EMBL" id="SFW67040.1"/>
    </source>
</evidence>
<name>A0A1K1R4J2_9FLAO</name>
<feature type="transmembrane region" description="Helical" evidence="8">
    <location>
        <begin position="79"/>
        <end position="99"/>
    </location>
</feature>
<dbReference type="GO" id="GO:0016117">
    <property type="term" value="P:carotenoid biosynthetic process"/>
    <property type="evidence" value="ECO:0007669"/>
    <property type="project" value="UniProtKB-KW"/>
</dbReference>
<evidence type="ECO:0000256" key="3">
    <source>
        <dbReference type="ARBA" id="ARBA00022692"/>
    </source>
</evidence>
<keyword evidence="5 8" id="KW-1133">Transmembrane helix</keyword>
<evidence type="ECO:0000256" key="6">
    <source>
        <dbReference type="ARBA" id="ARBA00023136"/>
    </source>
</evidence>
<proteinExistence type="predicted"/>
<evidence type="ECO:0000256" key="8">
    <source>
        <dbReference type="SAM" id="Phobius"/>
    </source>
</evidence>
<dbReference type="Pfam" id="PF18916">
    <property type="entry name" value="Lycopene_cyc"/>
    <property type="match status" value="2"/>
</dbReference>
<feature type="domain" description="Lycopene cyclase" evidence="9">
    <location>
        <begin position="129"/>
        <end position="222"/>
    </location>
</feature>
<dbReference type="AlphaFoldDB" id="A0A1K1R4J2"/>
<feature type="transmembrane region" description="Helical" evidence="8">
    <location>
        <begin position="134"/>
        <end position="149"/>
    </location>
</feature>
<keyword evidence="11" id="KW-1185">Reference proteome</keyword>
<evidence type="ECO:0000313" key="11">
    <source>
        <dbReference type="Proteomes" id="UP000183257"/>
    </source>
</evidence>
<keyword evidence="6 8" id="KW-0472">Membrane</keyword>
<organism evidence="10 11">
    <name type="scientific">Cellulophaga fucicola</name>
    <dbReference type="NCBI Taxonomy" id="76595"/>
    <lineage>
        <taxon>Bacteria</taxon>
        <taxon>Pseudomonadati</taxon>
        <taxon>Bacteroidota</taxon>
        <taxon>Flavobacteriia</taxon>
        <taxon>Flavobacteriales</taxon>
        <taxon>Flavobacteriaceae</taxon>
        <taxon>Cellulophaga</taxon>
    </lineage>
</organism>
<comment type="subcellular location">
    <subcellularLocation>
        <location evidence="1">Membrane</location>
        <topology evidence="1">Multi-pass membrane protein</topology>
    </subcellularLocation>
</comment>
<protein>
    <submittedName>
        <fullName evidence="10">Lycopene cyclase domain-containing protein</fullName>
    </submittedName>
</protein>
<feature type="transmembrane region" description="Helical" evidence="8">
    <location>
        <begin position="111"/>
        <end position="128"/>
    </location>
</feature>
<reference evidence="11" key="1">
    <citation type="submission" date="2016-11" db="EMBL/GenBank/DDBJ databases">
        <authorList>
            <person name="Varghese N."/>
            <person name="Submissions S."/>
        </authorList>
    </citation>
    <scope>NUCLEOTIDE SEQUENCE [LARGE SCALE GENOMIC DNA]</scope>
    <source>
        <strain evidence="11">DSM 24786</strain>
    </source>
</reference>
<evidence type="ECO:0000256" key="4">
    <source>
        <dbReference type="ARBA" id="ARBA00022746"/>
    </source>
</evidence>
<evidence type="ECO:0000256" key="5">
    <source>
        <dbReference type="ARBA" id="ARBA00022989"/>
    </source>
</evidence>
<evidence type="ECO:0000256" key="2">
    <source>
        <dbReference type="ARBA" id="ARBA00004829"/>
    </source>
</evidence>
<dbReference type="STRING" id="76595.SAMN05660313_03271"/>
<evidence type="ECO:0000259" key="9">
    <source>
        <dbReference type="Pfam" id="PF18916"/>
    </source>
</evidence>
<feature type="transmembrane region" description="Helical" evidence="8">
    <location>
        <begin position="35"/>
        <end position="59"/>
    </location>
</feature>
<dbReference type="EMBL" id="FPIY01000007">
    <property type="protein sequence ID" value="SFW67040.1"/>
    <property type="molecule type" value="Genomic_DNA"/>
</dbReference>
<dbReference type="GO" id="GO:0045436">
    <property type="term" value="F:lycopene beta cyclase activity"/>
    <property type="evidence" value="ECO:0007669"/>
    <property type="project" value="UniProtKB-ARBA"/>
</dbReference>
<feature type="transmembrane region" description="Helical" evidence="8">
    <location>
        <begin position="205"/>
        <end position="222"/>
    </location>
</feature>
<feature type="transmembrane region" description="Helical" evidence="8">
    <location>
        <begin position="6"/>
        <end position="23"/>
    </location>
</feature>
<sequence>MKPYYYLLIDLACISVPFIASFYKKHSFYKKWGSFFKATIPVALFFIIWDYWFTATGVWGFNKDYLSGLFIGELPIEEILFFIAIPYACVFTYFALLYLVKNNPLQKIEKYITFILTVVFILVAILFYNKLYTFTTAVLGTVFLSYLSYKKINLSYHYLTYLLIIPFFLASNGILTGSFLESPIVWYNNTENIGFRIGTIPIEDSFYGLILIFMNIELFRYFNKKKQLSN</sequence>
<evidence type="ECO:0000256" key="7">
    <source>
        <dbReference type="ARBA" id="ARBA00023235"/>
    </source>
</evidence>
<feature type="transmembrane region" description="Helical" evidence="8">
    <location>
        <begin position="161"/>
        <end position="180"/>
    </location>
</feature>
<comment type="pathway">
    <text evidence="2">Carotenoid biosynthesis.</text>
</comment>